<dbReference type="STRING" id="77586.A0A0D9VMN8"/>
<feature type="region of interest" description="Disordered" evidence="1">
    <location>
        <begin position="72"/>
        <end position="107"/>
    </location>
</feature>
<dbReference type="Gramene" id="LPERR02G30770.4">
    <property type="protein sequence ID" value="LPERR02G30770.4"/>
    <property type="gene ID" value="LPERR02G30770"/>
</dbReference>
<dbReference type="SUPFAM" id="SSF46689">
    <property type="entry name" value="Homeodomain-like"/>
    <property type="match status" value="1"/>
</dbReference>
<feature type="region of interest" description="Disordered" evidence="1">
    <location>
        <begin position="190"/>
        <end position="210"/>
    </location>
</feature>
<dbReference type="InterPro" id="IPR001005">
    <property type="entry name" value="SANT/Myb"/>
</dbReference>
<reference evidence="3" key="3">
    <citation type="submission" date="2015-04" db="UniProtKB">
        <authorList>
            <consortium name="EnsemblPlants"/>
        </authorList>
    </citation>
    <scope>IDENTIFICATION</scope>
</reference>
<dbReference type="PROSITE" id="PS50090">
    <property type="entry name" value="MYB_LIKE"/>
    <property type="match status" value="1"/>
</dbReference>
<dbReference type="Gene3D" id="1.10.10.60">
    <property type="entry name" value="Homeodomain-like"/>
    <property type="match status" value="1"/>
</dbReference>
<protein>
    <recommendedName>
        <fullName evidence="2">Myb-like domain-containing protein</fullName>
    </recommendedName>
</protein>
<dbReference type="EnsemblPlants" id="LPERR02G30770.2">
    <property type="protein sequence ID" value="LPERR02G30770.2"/>
    <property type="gene ID" value="LPERR02G30770"/>
</dbReference>
<organism evidence="3 4">
    <name type="scientific">Leersia perrieri</name>
    <dbReference type="NCBI Taxonomy" id="77586"/>
    <lineage>
        <taxon>Eukaryota</taxon>
        <taxon>Viridiplantae</taxon>
        <taxon>Streptophyta</taxon>
        <taxon>Embryophyta</taxon>
        <taxon>Tracheophyta</taxon>
        <taxon>Spermatophyta</taxon>
        <taxon>Magnoliopsida</taxon>
        <taxon>Liliopsida</taxon>
        <taxon>Poales</taxon>
        <taxon>Poaceae</taxon>
        <taxon>BOP clade</taxon>
        <taxon>Oryzoideae</taxon>
        <taxon>Oryzeae</taxon>
        <taxon>Oryzinae</taxon>
        <taxon>Leersia</taxon>
    </lineage>
</organism>
<reference evidence="3 4" key="2">
    <citation type="submission" date="2013-12" db="EMBL/GenBank/DDBJ databases">
        <authorList>
            <person name="Yu Y."/>
            <person name="Lee S."/>
            <person name="de Baynast K."/>
            <person name="Wissotski M."/>
            <person name="Liu L."/>
            <person name="Talag J."/>
            <person name="Goicoechea J."/>
            <person name="Angelova A."/>
            <person name="Jetty R."/>
            <person name="Kudrna D."/>
            <person name="Golser W."/>
            <person name="Rivera L."/>
            <person name="Zhang J."/>
            <person name="Wing R."/>
        </authorList>
    </citation>
    <scope>NUCLEOTIDE SEQUENCE</scope>
</reference>
<dbReference type="eggNOG" id="KOG0383">
    <property type="taxonomic scope" value="Eukaryota"/>
</dbReference>
<dbReference type="Gramene" id="LPERR02G30770.3">
    <property type="protein sequence ID" value="LPERR02G30770.3"/>
    <property type="gene ID" value="LPERR02G30770"/>
</dbReference>
<accession>A0A0D9VMN8</accession>
<dbReference type="HOGENOM" id="CLU_016638_0_0_1"/>
<feature type="region of interest" description="Disordered" evidence="1">
    <location>
        <begin position="137"/>
        <end position="178"/>
    </location>
</feature>
<keyword evidence="4" id="KW-1185">Reference proteome</keyword>
<feature type="compositionally biased region" description="Basic and acidic residues" evidence="1">
    <location>
        <begin position="89"/>
        <end position="107"/>
    </location>
</feature>
<dbReference type="CDD" id="cd11660">
    <property type="entry name" value="SANT_TRF"/>
    <property type="match status" value="1"/>
</dbReference>
<dbReference type="Gramene" id="LPERR02G30770.2">
    <property type="protein sequence ID" value="LPERR02G30770.2"/>
    <property type="gene ID" value="LPERR02G30770"/>
</dbReference>
<evidence type="ECO:0000313" key="3">
    <source>
        <dbReference type="EnsemblPlants" id="LPERR02G30770.4"/>
    </source>
</evidence>
<dbReference type="AlphaFoldDB" id="A0A0D9VMN8"/>
<evidence type="ECO:0000259" key="2">
    <source>
        <dbReference type="PROSITE" id="PS50090"/>
    </source>
</evidence>
<evidence type="ECO:0000256" key="1">
    <source>
        <dbReference type="SAM" id="MobiDB-lite"/>
    </source>
</evidence>
<feature type="compositionally biased region" description="Low complexity" evidence="1">
    <location>
        <begin position="29"/>
        <end position="42"/>
    </location>
</feature>
<dbReference type="InterPro" id="IPR009057">
    <property type="entry name" value="Homeodomain-like_sf"/>
</dbReference>
<feature type="domain" description="Myb-like" evidence="2">
    <location>
        <begin position="567"/>
        <end position="623"/>
    </location>
</feature>
<dbReference type="Proteomes" id="UP000032180">
    <property type="component" value="Chromosome 2"/>
</dbReference>
<reference evidence="3 4" key="1">
    <citation type="submission" date="2012-08" db="EMBL/GenBank/DDBJ databases">
        <title>Oryza genome evolution.</title>
        <authorList>
            <person name="Wing R.A."/>
        </authorList>
    </citation>
    <scope>NUCLEOTIDE SEQUENCE</scope>
</reference>
<feature type="compositionally biased region" description="Polar residues" evidence="1">
    <location>
        <begin position="859"/>
        <end position="873"/>
    </location>
</feature>
<evidence type="ECO:0000313" key="4">
    <source>
        <dbReference type="Proteomes" id="UP000032180"/>
    </source>
</evidence>
<dbReference type="Gramene" id="LPERR02G30770.1">
    <property type="protein sequence ID" value="LPERR02G30770.1"/>
    <property type="gene ID" value="LPERR02G30770"/>
</dbReference>
<feature type="region of interest" description="Disordered" evidence="1">
    <location>
        <begin position="20"/>
        <end position="47"/>
    </location>
</feature>
<feature type="region of interest" description="Disordered" evidence="1">
    <location>
        <begin position="279"/>
        <end position="298"/>
    </location>
</feature>
<name>A0A0D9VMN8_9ORYZ</name>
<sequence length="873" mass="96046">MSSKFMITYKRKRVTSHVYAADGRTTLESPGASSSVPVSSLAPKHEVAADNNMLHGDNFSTSTKQQDVFDSMQEVVKEESPKQSATGSGKERADLKSRESLSQKEQPEICSISTTIGEGCENKLECTDDTNNQSLVSSSAHADRTTNQAEDSKASASVGVNSHQKLNNTAKPSQSKSRFSHLLTFRRRVKSKAGLEGPAAASYSGDNDKHCSTLTCNPPSSPLDSIPLFKQTGGSSFDVEDKVIIAGTSNGQSVIAEHLLEQKSTHIPKLPVHHMVPLQPAEDSNQNSTPEDDAPVSGFTSVQEISELDARVEDSNKTSADATEVPKVIEVKGDGHGNGQTSSLQSPRKMIDVNLSKPTNRIDAADLLESQGSTKNVPIIVLDDDTDERGKEHEKSEVLDQLVQEKNKSRLSLGQINLNLSCVELTQERLLSLDETSVYKLQDQDQYVHERKQMPHPVERLFFTKEKETMHGKQHHEGTSTMHNSYSNFFDPAPSSSSWNAGKLKETSSMPSELKFRILDKAPEFNLDLGLDSFLESSVSARRHDKLFRGGTSSGSHFLTERLGTYSYKRHSAPWSEEELDFLWIGVRRYGTSNWNAMLRDRRLRFLNSRNAEDLAKQWDKEQRNLLGVDLLQSIRSSARGPPPPSHIPEDYVASSSWSGCSKSPFLSAPTDLSLGDMYLQNARTSERGHHLSNLGMLNLHATDNGPRNLSLGGFPVASSPYGRNSSRSRRASKLPKSYYDNKAVWCQDPSERVPPFLPMNPEPINNLPEWLTKDAEMAGKSRLDAELWPSMQAAGHSAAVQLNDMKPHVLPDESLKRPTKRKAEWCGFSKKLFQTGDVALDLNQRAAAMAGPLGAPGTSDTGASSEETVSDS</sequence>
<dbReference type="EnsemblPlants" id="LPERR02G30770.1">
    <property type="protein sequence ID" value="LPERR02G30770.1"/>
    <property type="gene ID" value="LPERR02G30770"/>
</dbReference>
<feature type="region of interest" description="Disordered" evidence="1">
    <location>
        <begin position="851"/>
        <end position="873"/>
    </location>
</feature>
<dbReference type="EnsemblPlants" id="LPERR02G30770.4">
    <property type="protein sequence ID" value="LPERR02G30770.4"/>
    <property type="gene ID" value="LPERR02G30770"/>
</dbReference>
<feature type="compositionally biased region" description="Polar residues" evidence="1">
    <location>
        <begin position="137"/>
        <end position="177"/>
    </location>
</feature>
<proteinExistence type="predicted"/>
<dbReference type="EnsemblPlants" id="LPERR02G30770.3">
    <property type="protein sequence ID" value="LPERR02G30770.3"/>
    <property type="gene ID" value="LPERR02G30770"/>
</dbReference>